<keyword evidence="2" id="KW-0347">Helicase</keyword>
<dbReference type="PANTHER" id="PTHR47396:SF1">
    <property type="entry name" value="ATP-DEPENDENT HELICASE IRC3-RELATED"/>
    <property type="match status" value="1"/>
</dbReference>
<keyword evidence="2" id="KW-0378">Hydrolase</keyword>
<dbReference type="GO" id="GO:0003677">
    <property type="term" value="F:DNA binding"/>
    <property type="evidence" value="ECO:0007669"/>
    <property type="project" value="InterPro"/>
</dbReference>
<keyword evidence="2" id="KW-0067">ATP-binding</keyword>
<dbReference type="GO" id="GO:0016787">
    <property type="term" value="F:hydrolase activity"/>
    <property type="evidence" value="ECO:0007669"/>
    <property type="project" value="InterPro"/>
</dbReference>
<evidence type="ECO:0000259" key="1">
    <source>
        <dbReference type="Pfam" id="PF04851"/>
    </source>
</evidence>
<dbReference type="PANTHER" id="PTHR47396">
    <property type="entry name" value="TYPE I RESTRICTION ENZYME ECOKI R PROTEIN"/>
    <property type="match status" value="1"/>
</dbReference>
<dbReference type="AlphaFoldDB" id="A0A174UK17"/>
<dbReference type="InterPro" id="IPR050742">
    <property type="entry name" value="Helicase_Restrict-Modif_Enz"/>
</dbReference>
<dbReference type="Proteomes" id="UP000434475">
    <property type="component" value="Unassembled WGS sequence"/>
</dbReference>
<proteinExistence type="predicted"/>
<evidence type="ECO:0000313" key="3">
    <source>
        <dbReference type="Proteomes" id="UP000434475"/>
    </source>
</evidence>
<dbReference type="EMBL" id="WKPR01000038">
    <property type="protein sequence ID" value="MSB22333.1"/>
    <property type="molecule type" value="Genomic_DNA"/>
</dbReference>
<dbReference type="GO" id="GO:0005829">
    <property type="term" value="C:cytosol"/>
    <property type="evidence" value="ECO:0007669"/>
    <property type="project" value="TreeGrafter"/>
</dbReference>
<dbReference type="GO" id="GO:0004386">
    <property type="term" value="F:helicase activity"/>
    <property type="evidence" value="ECO:0007669"/>
    <property type="project" value="UniProtKB-KW"/>
</dbReference>
<accession>A0A174UK17</accession>
<dbReference type="InterPro" id="IPR006935">
    <property type="entry name" value="Helicase/UvrB_N"/>
</dbReference>
<protein>
    <submittedName>
        <fullName evidence="2">DNA helicase</fullName>
    </submittedName>
</protein>
<keyword evidence="2" id="KW-0547">Nucleotide-binding</keyword>
<sequence>MVNPGLTIKLFDFQEQAVLKLLDLTAKQTSKQTVVMKAPTGSGKTIILIDYVDEYLTNVNNNTAFIWLCPGKGNLEEQSRDKMQKIAPHRTTQNLFDSLLNGFTPGSTTFINWELVTKKGNTAIRDSERKNLFERIADAHRNGIEFIVIIDEEHSNNTAKAKVIIDAFAAKNIIRVSATAIENKRYEFFEIDEIDVIDAGLITKALYVNEGISDNLEITDDYDYLLDLADAKRKDIAKRYQEIGKNIRPLVLIQFPNGQPETILAVEQKLESMGYTYNNGMVSKWMSEDKKDLPDNLTENDGIPVFLLMKQAISTGWDCPRAKILVKLREGMSESFEIQTIGRIRRMPEAIHYEDDLLDFCYVYTFDEKYKAGLLADMDKAYETRRLFLKDKCKTFTLEKEIRDQDFDGLGEREVLNKIYEALVKKYGLSGDKANNKMRFMAAGYQFGDEIIGHALYGQYIRTDTVMESHNYYTTRKRVNTHKHGMDLLHCVDSIKSTIGMATAKVKTILERLFRKGGNSYRKLLSLDTTEFYAFIINNEHKLKEEFREVTSDMAVQMSLTLHPKKSQFHIPEQDFFKYDSGVKSEVEYLSNAYHEYTSGYATSLVRSTSEILFEQYCENQSDIEWVYKNGDTGQQYFSIVYIDALQHQWLFYADYIVMKKDGTVWVIETKGGESKGQDKNIDKQIENKFNAFKKYAEEKGLHWGFVRDKDNQLYINNTVFSKDMSDEHWIPLKQEF</sequence>
<feature type="domain" description="Helicase/UvrB N-terminal" evidence="1">
    <location>
        <begin position="8"/>
        <end position="180"/>
    </location>
</feature>
<name>A0A174UK17_FLAPL</name>
<dbReference type="SUPFAM" id="SSF52540">
    <property type="entry name" value="P-loop containing nucleoside triphosphate hydrolases"/>
    <property type="match status" value="2"/>
</dbReference>
<dbReference type="Pfam" id="PF04851">
    <property type="entry name" value="ResIII"/>
    <property type="match status" value="1"/>
</dbReference>
<dbReference type="Gene3D" id="3.40.50.300">
    <property type="entry name" value="P-loop containing nucleotide triphosphate hydrolases"/>
    <property type="match status" value="2"/>
</dbReference>
<dbReference type="GO" id="GO:0005524">
    <property type="term" value="F:ATP binding"/>
    <property type="evidence" value="ECO:0007669"/>
    <property type="project" value="InterPro"/>
</dbReference>
<reference evidence="2 3" key="1">
    <citation type="journal article" date="2019" name="Nat. Med.">
        <title>A library of human gut bacterial isolates paired with longitudinal multiomics data enables mechanistic microbiome research.</title>
        <authorList>
            <person name="Poyet M."/>
            <person name="Groussin M."/>
            <person name="Gibbons S.M."/>
            <person name="Avila-Pacheco J."/>
            <person name="Jiang X."/>
            <person name="Kearney S.M."/>
            <person name="Perrotta A.R."/>
            <person name="Berdy B."/>
            <person name="Zhao S."/>
            <person name="Lieberman T.D."/>
            <person name="Swanson P.K."/>
            <person name="Smith M."/>
            <person name="Roesemann S."/>
            <person name="Alexander J.E."/>
            <person name="Rich S.A."/>
            <person name="Livny J."/>
            <person name="Vlamakis H."/>
            <person name="Clish C."/>
            <person name="Bullock K."/>
            <person name="Deik A."/>
            <person name="Scott J."/>
            <person name="Pierce K.A."/>
            <person name="Xavier R.J."/>
            <person name="Alm E.J."/>
        </authorList>
    </citation>
    <scope>NUCLEOTIDE SEQUENCE [LARGE SCALE GENOMIC DNA]</scope>
    <source>
        <strain evidence="2 3">BIOML-A2</strain>
    </source>
</reference>
<dbReference type="RefSeq" id="WP_009259721.1">
    <property type="nucleotide sequence ID" value="NZ_JAJCIK010000073.1"/>
</dbReference>
<dbReference type="InterPro" id="IPR027417">
    <property type="entry name" value="P-loop_NTPase"/>
</dbReference>
<organism evidence="2 3">
    <name type="scientific">Flavonifractor plautii</name>
    <name type="common">Fusobacterium plautii</name>
    <dbReference type="NCBI Taxonomy" id="292800"/>
    <lineage>
        <taxon>Bacteria</taxon>
        <taxon>Bacillati</taxon>
        <taxon>Bacillota</taxon>
        <taxon>Clostridia</taxon>
        <taxon>Eubacteriales</taxon>
        <taxon>Oscillospiraceae</taxon>
        <taxon>Flavonifractor</taxon>
    </lineage>
</organism>
<evidence type="ECO:0000313" key="2">
    <source>
        <dbReference type="EMBL" id="MSB22333.1"/>
    </source>
</evidence>
<gene>
    <name evidence="2" type="ORF">GKE97_22975</name>
</gene>
<comment type="caution">
    <text evidence="2">The sequence shown here is derived from an EMBL/GenBank/DDBJ whole genome shotgun (WGS) entry which is preliminary data.</text>
</comment>